<dbReference type="RefSeq" id="WP_135082724.1">
    <property type="nucleotide sequence ID" value="NZ_SPDV01000001.1"/>
</dbReference>
<sequence>MRKMYAGLLGLVLIATPGLAAKKGDVRVSGQGTIEDGRTFSVSAVLYQDGTARGQATLINRNFSGDSGKGPYKLHIDISCAKQLDDGTVTIGGFTRRTNDSSLVDAVFFTVEDNGKDDLLSRAFFWDGDPNTTGDPAACQLVNNGDFPMEEVIRGNINVH</sequence>
<keyword evidence="1" id="KW-0732">Signal</keyword>
<protein>
    <submittedName>
        <fullName evidence="2">Uncharacterized protein</fullName>
    </submittedName>
</protein>
<keyword evidence="3" id="KW-1185">Reference proteome</keyword>
<comment type="caution">
    <text evidence="2">The sequence shown here is derived from an EMBL/GenBank/DDBJ whole genome shotgun (WGS) entry which is preliminary data.</text>
</comment>
<proteinExistence type="predicted"/>
<dbReference type="AlphaFoldDB" id="A0A4Y8ZW86"/>
<evidence type="ECO:0000313" key="2">
    <source>
        <dbReference type="EMBL" id="TFI60280.1"/>
    </source>
</evidence>
<feature type="chain" id="PRO_5021242670" evidence="1">
    <location>
        <begin position="21"/>
        <end position="160"/>
    </location>
</feature>
<accession>A0A4Y8ZW86</accession>
<dbReference type="Proteomes" id="UP000298213">
    <property type="component" value="Unassembled WGS sequence"/>
</dbReference>
<name>A0A4Y8ZW86_9SPHN</name>
<evidence type="ECO:0000256" key="1">
    <source>
        <dbReference type="SAM" id="SignalP"/>
    </source>
</evidence>
<evidence type="ECO:0000313" key="3">
    <source>
        <dbReference type="Proteomes" id="UP000298213"/>
    </source>
</evidence>
<organism evidence="2 3">
    <name type="scientific">Sphingomonas parva</name>
    <dbReference type="NCBI Taxonomy" id="2555898"/>
    <lineage>
        <taxon>Bacteria</taxon>
        <taxon>Pseudomonadati</taxon>
        <taxon>Pseudomonadota</taxon>
        <taxon>Alphaproteobacteria</taxon>
        <taxon>Sphingomonadales</taxon>
        <taxon>Sphingomonadaceae</taxon>
        <taxon>Sphingomonas</taxon>
    </lineage>
</organism>
<feature type="signal peptide" evidence="1">
    <location>
        <begin position="1"/>
        <end position="20"/>
    </location>
</feature>
<gene>
    <name evidence="2" type="ORF">E2493_00780</name>
</gene>
<reference evidence="2 3" key="1">
    <citation type="submission" date="2019-03" db="EMBL/GenBank/DDBJ databases">
        <title>Genome sequence of Sphingomonas sp. 17J27-24.</title>
        <authorList>
            <person name="Kim M."/>
            <person name="Maeng S."/>
            <person name="Sathiyaraj S."/>
        </authorList>
    </citation>
    <scope>NUCLEOTIDE SEQUENCE [LARGE SCALE GENOMIC DNA]</scope>
    <source>
        <strain evidence="2 3">17J27-24</strain>
    </source>
</reference>
<dbReference type="EMBL" id="SPDV01000001">
    <property type="protein sequence ID" value="TFI60280.1"/>
    <property type="molecule type" value="Genomic_DNA"/>
</dbReference>